<protein>
    <submittedName>
        <fullName evidence="2">PEP-CTERM sorting domain-containing protein</fullName>
    </submittedName>
</protein>
<evidence type="ECO:0000259" key="1">
    <source>
        <dbReference type="Pfam" id="PF07589"/>
    </source>
</evidence>
<feature type="domain" description="Ice-binding protein C-terminal" evidence="1">
    <location>
        <begin position="4"/>
        <end position="25"/>
    </location>
</feature>
<reference evidence="2 3" key="1">
    <citation type="submission" date="2018-05" db="EMBL/GenBank/DDBJ databases">
        <title>Integrated omic analyses show evidence that a Ca. Accumulibacter phosphatis strain performs denitrification under micro-aerobic conditions.</title>
        <authorList>
            <person name="Camejo P.Y."/>
            <person name="Katherine M.D."/>
            <person name="Daniel N.R."/>
        </authorList>
    </citation>
    <scope>NUCLEOTIDE SEQUENCE [LARGE SCALE GENOMIC DNA]</scope>
    <source>
        <strain evidence="2">UW-LDO-IC</strain>
    </source>
</reference>
<sequence>MLAAVPEPGTLLLMGLALALGFARRLGG</sequence>
<accession>A0A369XJ59</accession>
<proteinExistence type="predicted"/>
<evidence type="ECO:0000313" key="3">
    <source>
        <dbReference type="Proteomes" id="UP000253831"/>
    </source>
</evidence>
<dbReference type="InterPro" id="IPR013424">
    <property type="entry name" value="Ice-binding_C"/>
</dbReference>
<name>A0A369XJ59_9PROT</name>
<dbReference type="Proteomes" id="UP000253831">
    <property type="component" value="Unassembled WGS sequence"/>
</dbReference>
<dbReference type="AlphaFoldDB" id="A0A369XJ59"/>
<organism evidence="2 3">
    <name type="scientific">Candidatus Accumulibacter meliphilus</name>
    <dbReference type="NCBI Taxonomy" id="2211374"/>
    <lineage>
        <taxon>Bacteria</taxon>
        <taxon>Pseudomonadati</taxon>
        <taxon>Pseudomonadota</taxon>
        <taxon>Betaproteobacteria</taxon>
        <taxon>Candidatus Accumulibacter</taxon>
    </lineage>
</organism>
<dbReference type="Pfam" id="PF07589">
    <property type="entry name" value="PEP-CTERM"/>
    <property type="match status" value="1"/>
</dbReference>
<evidence type="ECO:0000313" key="2">
    <source>
        <dbReference type="EMBL" id="RDE50161.1"/>
    </source>
</evidence>
<gene>
    <name evidence="2" type="ORF">DVS81_12935</name>
</gene>
<dbReference type="EMBL" id="QPGA01000025">
    <property type="protein sequence ID" value="RDE50161.1"/>
    <property type="molecule type" value="Genomic_DNA"/>
</dbReference>
<dbReference type="NCBIfam" id="TIGR02595">
    <property type="entry name" value="PEP_CTERM"/>
    <property type="match status" value="1"/>
</dbReference>
<comment type="caution">
    <text evidence="2">The sequence shown here is derived from an EMBL/GenBank/DDBJ whole genome shotgun (WGS) entry which is preliminary data.</text>
</comment>